<evidence type="ECO:0000256" key="2">
    <source>
        <dbReference type="SAM" id="MobiDB-lite"/>
    </source>
</evidence>
<dbReference type="NCBIfam" id="TIGR02174">
    <property type="entry name" value="CXXU_selWTH"/>
    <property type="match status" value="1"/>
</dbReference>
<dbReference type="PANTHER" id="PTHR36417:SF2">
    <property type="entry name" value="SELENOPROTEIN DOMAIN PROTEIN (AFU_ORTHOLOGUE AFUA_1G05220)"/>
    <property type="match status" value="1"/>
</dbReference>
<evidence type="ECO:0000313" key="4">
    <source>
        <dbReference type="Proteomes" id="UP000019375"/>
    </source>
</evidence>
<keyword evidence="4" id="KW-1185">Reference proteome</keyword>
<dbReference type="InterPro" id="IPR011893">
    <property type="entry name" value="Selenoprotein_Rdx-typ"/>
</dbReference>
<dbReference type="OrthoDB" id="60822at2759"/>
<feature type="region of interest" description="Disordered" evidence="2">
    <location>
        <begin position="96"/>
        <end position="131"/>
    </location>
</feature>
<dbReference type="PANTHER" id="PTHR36417">
    <property type="entry name" value="SELENOPROTEIN DOMAIN PROTEIN (AFU_ORTHOLOGUE AFUA_1G05220)"/>
    <property type="match status" value="1"/>
</dbReference>
<feature type="compositionally biased region" description="Basic and acidic residues" evidence="2">
    <location>
        <begin position="112"/>
        <end position="131"/>
    </location>
</feature>
<proteinExistence type="predicted"/>
<dbReference type="SUPFAM" id="SSF52833">
    <property type="entry name" value="Thioredoxin-like"/>
    <property type="match status" value="1"/>
</dbReference>
<name>A0A8J2TBM8_ZYGB2</name>
<dbReference type="Pfam" id="PF10262">
    <property type="entry name" value="Rdx"/>
    <property type="match status" value="1"/>
</dbReference>
<reference evidence="4" key="1">
    <citation type="journal article" date="2013" name="Genome Announc.">
        <title>Genome sequence of the food spoilage yeast Zygosaccharomyces bailii CLIB 213(T).</title>
        <authorList>
            <person name="Galeote V."/>
            <person name="Bigey F."/>
            <person name="Devillers H."/>
            <person name="Neuveglise C."/>
            <person name="Dequin S."/>
        </authorList>
    </citation>
    <scope>NUCLEOTIDE SEQUENCE [LARGE SCALE GENOMIC DNA]</scope>
    <source>
        <strain evidence="4">CLIB 213 / ATCC 58445 / CBS 680 / CCRC 21525 / NBRC 1098 / NCYC 1416 / NRRL Y-2227</strain>
    </source>
</reference>
<evidence type="ECO:0000313" key="3">
    <source>
        <dbReference type="EMBL" id="CDF91906.1"/>
    </source>
</evidence>
<gene>
    <name evidence="3" type="ORF">BN860_01288g</name>
</gene>
<dbReference type="Proteomes" id="UP000019375">
    <property type="component" value="Unassembled WGS sequence"/>
</dbReference>
<keyword evidence="1" id="KW-0676">Redox-active center</keyword>
<dbReference type="Gene3D" id="3.40.30.10">
    <property type="entry name" value="Glutaredoxin"/>
    <property type="match status" value="1"/>
</dbReference>
<sequence>MPYPKVSIVFCLKCKWGLRSAWYLQELLQTFGDQLGEVSLVPGPTGQFKIIGEEKEHLNVIIWDRSVDGGFPDSKYLKQRVKALLFHDEVSIGKHNEKNAVSDQSEQLKTGPDVKERARDNCSDCRDCQDH</sequence>
<dbReference type="EMBL" id="HG316468">
    <property type="protein sequence ID" value="CDF91906.1"/>
    <property type="molecule type" value="Genomic_DNA"/>
</dbReference>
<dbReference type="InterPro" id="IPR036249">
    <property type="entry name" value="Thioredoxin-like_sf"/>
</dbReference>
<protein>
    <submittedName>
        <fullName evidence="3">ZYBA0S15-01288g1_1</fullName>
    </submittedName>
</protein>
<organism evidence="3 4">
    <name type="scientific">Zygosaccharomyces bailii (strain CLIB 213 / ATCC 58445 / CBS 680 / BCRC 21525 / NBRC 1098 / NCYC 1416 / NRRL Y-2227)</name>
    <dbReference type="NCBI Taxonomy" id="1333698"/>
    <lineage>
        <taxon>Eukaryota</taxon>
        <taxon>Fungi</taxon>
        <taxon>Dikarya</taxon>
        <taxon>Ascomycota</taxon>
        <taxon>Saccharomycotina</taxon>
        <taxon>Saccharomycetes</taxon>
        <taxon>Saccharomycetales</taxon>
        <taxon>Saccharomycetaceae</taxon>
        <taxon>Zygosaccharomyces</taxon>
    </lineage>
</organism>
<evidence type="ECO:0000256" key="1">
    <source>
        <dbReference type="ARBA" id="ARBA00023284"/>
    </source>
</evidence>
<accession>A0A8J2TBM8</accession>
<dbReference type="AlphaFoldDB" id="A0A8J2TBM8"/>